<reference evidence="1 2" key="1">
    <citation type="journal article" date="2012" name="Sci. Rep.">
        <title>Genomic perspectives on the evolution of fungal entomopathogenicity in Beauveria bassiana.</title>
        <authorList>
            <person name="Xiao G."/>
            <person name="Ying S.H."/>
            <person name="Zheng P."/>
            <person name="Wang Z.L."/>
            <person name="Zhang S."/>
            <person name="Xie X.Q."/>
            <person name="Shang Y."/>
            <person name="St Leger R.J."/>
            <person name="Zhao G.P."/>
            <person name="Wang C."/>
            <person name="Feng M.G."/>
        </authorList>
    </citation>
    <scope>NUCLEOTIDE SEQUENCE [LARGE SCALE GENOMIC DNA]</scope>
    <source>
        <strain evidence="1 2">ARSEF 2860</strain>
    </source>
</reference>
<dbReference type="RefSeq" id="XP_008593418.1">
    <property type="nucleotide sequence ID" value="XM_008595196.1"/>
</dbReference>
<proteinExistence type="predicted"/>
<dbReference type="EMBL" id="JH725150">
    <property type="protein sequence ID" value="EJP70469.1"/>
    <property type="molecule type" value="Genomic_DNA"/>
</dbReference>
<protein>
    <submittedName>
        <fullName evidence="1">Uncharacterized protein</fullName>
    </submittedName>
</protein>
<dbReference type="HOGENOM" id="CLU_2605668_0_0_1"/>
<evidence type="ECO:0000313" key="1">
    <source>
        <dbReference type="EMBL" id="EJP70469.1"/>
    </source>
</evidence>
<sequence>MPLCIVQARRATVSVVLYSLAMRANGSRSGLSGHMNNATEYRSHAARANCRCHAAAQVRVNRCIWCITGEIPRAVEKDF</sequence>
<evidence type="ECO:0000313" key="2">
    <source>
        <dbReference type="Proteomes" id="UP000002762"/>
    </source>
</evidence>
<keyword evidence="2" id="KW-1185">Reference proteome</keyword>
<name>J4KR76_BEAB2</name>
<organism evidence="1 2">
    <name type="scientific">Beauveria bassiana (strain ARSEF 2860)</name>
    <name type="common">White muscardine disease fungus</name>
    <name type="synonym">Tritirachium shiotae</name>
    <dbReference type="NCBI Taxonomy" id="655819"/>
    <lineage>
        <taxon>Eukaryota</taxon>
        <taxon>Fungi</taxon>
        <taxon>Dikarya</taxon>
        <taxon>Ascomycota</taxon>
        <taxon>Pezizomycotina</taxon>
        <taxon>Sordariomycetes</taxon>
        <taxon>Hypocreomycetidae</taxon>
        <taxon>Hypocreales</taxon>
        <taxon>Cordycipitaceae</taxon>
        <taxon>Beauveria</taxon>
    </lineage>
</organism>
<dbReference type="Proteomes" id="UP000002762">
    <property type="component" value="Unassembled WGS sequence"/>
</dbReference>
<dbReference type="InParanoid" id="J4KR76"/>
<gene>
    <name evidence="1" type="ORF">BBA_00099</name>
</gene>
<dbReference type="AlphaFoldDB" id="J4KR76"/>
<dbReference type="GeneID" id="19883111"/>
<accession>J4KR76</accession>